<dbReference type="RefSeq" id="WP_007185091.1">
    <property type="nucleotide sequence ID" value="NZ_AKGD01000001.1"/>
</dbReference>
<reference evidence="1 2" key="1">
    <citation type="journal article" date="2012" name="J. Bacteriol.">
        <title>Genome Sequence of n-Alkane-Degrading Hydrocarboniphaga effusa Strain AP103T (ATCC BAA-332T).</title>
        <authorList>
            <person name="Chang H.K."/>
            <person name="Zylstra G.J."/>
            <person name="Chae J.C."/>
        </authorList>
    </citation>
    <scope>NUCLEOTIDE SEQUENCE [LARGE SCALE GENOMIC DNA]</scope>
    <source>
        <strain evidence="1 2">AP103</strain>
    </source>
</reference>
<sequence>MENAMSARLNKLAELFSAASFRDLAVVDSPAFVRAIVDDAGKVNLGRRMKVRLMFDRAYELLLEHYRFEYIYKNAITQQLLLNKHTLDNGPLAARLLTEFVVGEVRADIAVMNGTSTVYEVKSSYDTLNRLPNQLRWYSKLFDHINVVTADEMVDDVLRGLPDYVGVLVLNHQGQIEERVPAKSNKANLDLRIAFLAMRERELIAIARQRFGIEESQDSVVLAACWESFKALAPEEAHGIMVETLRQRAIHPAQIKLIESAPGSLKHHSIAKIMNIGHWRALVPQLDVVI</sequence>
<dbReference type="Proteomes" id="UP000003704">
    <property type="component" value="Unassembled WGS sequence"/>
</dbReference>
<gene>
    <name evidence="1" type="ORF">WQQ_21440</name>
</gene>
<keyword evidence="2" id="KW-1185">Reference proteome</keyword>
<evidence type="ECO:0000313" key="2">
    <source>
        <dbReference type="Proteomes" id="UP000003704"/>
    </source>
</evidence>
<comment type="caution">
    <text evidence="1">The sequence shown here is derived from an EMBL/GenBank/DDBJ whole genome shotgun (WGS) entry which is preliminary data.</text>
</comment>
<protein>
    <submittedName>
        <fullName evidence="1">Uncharacterized protein</fullName>
    </submittedName>
</protein>
<dbReference type="EMBL" id="AKGD01000001">
    <property type="protein sequence ID" value="EIT72007.1"/>
    <property type="molecule type" value="Genomic_DNA"/>
</dbReference>
<name>I7ZJU3_9GAMM</name>
<dbReference type="OrthoDB" id="5020258at2"/>
<proteinExistence type="predicted"/>
<evidence type="ECO:0000313" key="1">
    <source>
        <dbReference type="EMBL" id="EIT72007.1"/>
    </source>
</evidence>
<dbReference type="NCBIfam" id="NF033832">
    <property type="entry name" value="sce7726_fam"/>
    <property type="match status" value="1"/>
</dbReference>
<organism evidence="1 2">
    <name type="scientific">Hydrocarboniphaga effusa AP103</name>
    <dbReference type="NCBI Taxonomy" id="1172194"/>
    <lineage>
        <taxon>Bacteria</taxon>
        <taxon>Pseudomonadati</taxon>
        <taxon>Pseudomonadota</taxon>
        <taxon>Gammaproteobacteria</taxon>
        <taxon>Nevskiales</taxon>
        <taxon>Nevskiaceae</taxon>
        <taxon>Hydrocarboniphaga</taxon>
    </lineage>
</organism>
<dbReference type="InterPro" id="IPR047729">
    <property type="entry name" value="Sce7726-like"/>
</dbReference>
<dbReference type="AlphaFoldDB" id="I7ZJU3"/>
<accession>I7ZJU3</accession>